<dbReference type="Pfam" id="PF19788">
    <property type="entry name" value="DUF6272"/>
    <property type="match status" value="1"/>
</dbReference>
<dbReference type="NCBIfam" id="NF038262">
    <property type="entry name" value="SiaB_fam_kinase"/>
    <property type="match status" value="1"/>
</dbReference>
<keyword evidence="2" id="KW-1185">Reference proteome</keyword>
<comment type="caution">
    <text evidence="1">The sequence shown here is derived from an EMBL/GenBank/DDBJ whole genome shotgun (WGS) entry which is preliminary data.</text>
</comment>
<evidence type="ECO:0000313" key="1">
    <source>
        <dbReference type="EMBL" id="MBB6482417.1"/>
    </source>
</evidence>
<organism evidence="1 2">
    <name type="scientific">Spirochaeta isovalerica</name>
    <dbReference type="NCBI Taxonomy" id="150"/>
    <lineage>
        <taxon>Bacteria</taxon>
        <taxon>Pseudomonadati</taxon>
        <taxon>Spirochaetota</taxon>
        <taxon>Spirochaetia</taxon>
        <taxon>Spirochaetales</taxon>
        <taxon>Spirochaetaceae</taxon>
        <taxon>Spirochaeta</taxon>
    </lineage>
</organism>
<sequence>MKPEELVKFYRDLNEEGIYLSYQGPLWQELLEELNGLIKSKVKNHMKPGLYSKYMTLFVEMVQNIIRYSTSRSALTPEGEISYGIVVVGSQDGQNYILTGNTIDSYHKEVLKKSLERLQGQDRDSLAAMFKKQLRGEVHERGRGAGLGLIDIFRRSDKVEYSFVPMGDDRDFFALKVQFYDQA</sequence>
<name>A0A841RGT5_9SPIO</name>
<gene>
    <name evidence="1" type="ORF">HNR50_004116</name>
</gene>
<dbReference type="InterPro" id="IPR046239">
    <property type="entry name" value="DUF6272"/>
</dbReference>
<accession>A0A841RGT5</accession>
<protein>
    <recommendedName>
        <fullName evidence="3">Histidine kinase</fullName>
    </recommendedName>
</protein>
<dbReference type="EMBL" id="JACHGJ010000012">
    <property type="protein sequence ID" value="MBB6482417.1"/>
    <property type="molecule type" value="Genomic_DNA"/>
</dbReference>
<dbReference type="Proteomes" id="UP000587760">
    <property type="component" value="Unassembled WGS sequence"/>
</dbReference>
<reference evidence="1 2" key="1">
    <citation type="submission" date="2020-08" db="EMBL/GenBank/DDBJ databases">
        <title>Genomic Encyclopedia of Type Strains, Phase IV (KMG-IV): sequencing the most valuable type-strain genomes for metagenomic binning, comparative biology and taxonomic classification.</title>
        <authorList>
            <person name="Goeker M."/>
        </authorList>
    </citation>
    <scope>NUCLEOTIDE SEQUENCE [LARGE SCALE GENOMIC DNA]</scope>
    <source>
        <strain evidence="1 2">DSM 2461</strain>
    </source>
</reference>
<evidence type="ECO:0008006" key="3">
    <source>
        <dbReference type="Google" id="ProtNLM"/>
    </source>
</evidence>
<dbReference type="AlphaFoldDB" id="A0A841RGT5"/>
<proteinExistence type="predicted"/>
<evidence type="ECO:0000313" key="2">
    <source>
        <dbReference type="Proteomes" id="UP000587760"/>
    </source>
</evidence>
<dbReference type="RefSeq" id="WP_184748655.1">
    <property type="nucleotide sequence ID" value="NZ_JACHGJ010000012.1"/>
</dbReference>